<evidence type="ECO:0000259" key="1">
    <source>
        <dbReference type="PROSITE" id="PS50104"/>
    </source>
</evidence>
<dbReference type="Pfam" id="PF13676">
    <property type="entry name" value="TIR_2"/>
    <property type="match status" value="1"/>
</dbReference>
<accession>A0A847U942</accession>
<name>A0A847U942_9EURY</name>
<proteinExistence type="predicted"/>
<dbReference type="AlphaFoldDB" id="A0A847U942"/>
<comment type="caution">
    <text evidence="2">The sequence shown here is derived from an EMBL/GenBank/DDBJ whole genome shotgun (WGS) entry which is preliminary data.</text>
</comment>
<dbReference type="InterPro" id="IPR035897">
    <property type="entry name" value="Toll_tir_struct_dom_sf"/>
</dbReference>
<gene>
    <name evidence="2" type="ORF">GOC74_07965</name>
</gene>
<sequence>MLLRSILEGLDEEHLIEYRPAAGSLGMIKQRPGGLEKYNQSNSTFLDDESYIDILAYLIEEDNQNPNRHVNREDVIENLDLSELEIEQNIWYLHKKRQVDLMQAIGSTWVGAQVEQFGRRAFKHYKDSEEAKQKEVEEQTLTDSEYDVFISHASEDKPDIARPLAEKLQELGATVWLDEFELEIGDDLRESIDDGLKKSRYGIVVLSDSFFGKEWTEYELEGLTARDMHDDKVILPVWYDISQETVMEYSPSLANKMAAKIDEDCIGEVASEIYGVMK</sequence>
<dbReference type="Gene3D" id="3.40.50.10140">
    <property type="entry name" value="Toll/interleukin-1 receptor homology (TIR) domain"/>
    <property type="match status" value="1"/>
</dbReference>
<reference evidence="2" key="1">
    <citation type="submission" date="2019-12" db="EMBL/GenBank/DDBJ databases">
        <title>Whole-genome sequence of Halomicrobium mukohataei pws1.</title>
        <authorList>
            <person name="Verma D.K."/>
            <person name="Gopal K."/>
            <person name="Prasad E.S."/>
        </authorList>
    </citation>
    <scope>NUCLEOTIDE SEQUENCE</scope>
    <source>
        <strain evidence="2">Pws1</strain>
    </source>
</reference>
<organism evidence="2 3">
    <name type="scientific">Halomicrobium mukohataei</name>
    <dbReference type="NCBI Taxonomy" id="57705"/>
    <lineage>
        <taxon>Archaea</taxon>
        <taxon>Methanobacteriati</taxon>
        <taxon>Methanobacteriota</taxon>
        <taxon>Stenosarchaea group</taxon>
        <taxon>Halobacteria</taxon>
        <taxon>Halobacteriales</taxon>
        <taxon>Haloarculaceae</taxon>
        <taxon>Halomicrobium</taxon>
    </lineage>
</organism>
<evidence type="ECO:0000313" key="2">
    <source>
        <dbReference type="EMBL" id="NLV09865.1"/>
    </source>
</evidence>
<feature type="domain" description="TIR" evidence="1">
    <location>
        <begin position="144"/>
        <end position="277"/>
    </location>
</feature>
<dbReference type="Proteomes" id="UP000608662">
    <property type="component" value="Unassembled WGS sequence"/>
</dbReference>
<evidence type="ECO:0000313" key="3">
    <source>
        <dbReference type="Proteomes" id="UP000608662"/>
    </source>
</evidence>
<dbReference type="EMBL" id="WOYG01000001">
    <property type="protein sequence ID" value="NLV09865.1"/>
    <property type="molecule type" value="Genomic_DNA"/>
</dbReference>
<protein>
    <submittedName>
        <fullName evidence="2">TIR domain-containing protein</fullName>
    </submittedName>
</protein>
<dbReference type="SMART" id="SM00255">
    <property type="entry name" value="TIR"/>
    <property type="match status" value="1"/>
</dbReference>
<dbReference type="PROSITE" id="PS50104">
    <property type="entry name" value="TIR"/>
    <property type="match status" value="1"/>
</dbReference>
<dbReference type="SUPFAM" id="SSF52200">
    <property type="entry name" value="Toll/Interleukin receptor TIR domain"/>
    <property type="match status" value="1"/>
</dbReference>
<dbReference type="InterPro" id="IPR000157">
    <property type="entry name" value="TIR_dom"/>
</dbReference>
<dbReference type="GO" id="GO:0007165">
    <property type="term" value="P:signal transduction"/>
    <property type="evidence" value="ECO:0007669"/>
    <property type="project" value="InterPro"/>
</dbReference>